<evidence type="ECO:0000313" key="2">
    <source>
        <dbReference type="Proteomes" id="UP000005010"/>
    </source>
</evidence>
<dbReference type="AlphaFoldDB" id="I0ELN3"/>
<reference evidence="2" key="1">
    <citation type="submission" date="2012-04" db="EMBL/GenBank/DDBJ databases">
        <title>Complete genome sequence of Helicobacter cetorum strain MIT 00-7128.</title>
        <authorList>
            <person name="Kersulyte D."/>
            <person name="Berg D.E."/>
        </authorList>
    </citation>
    <scope>NUCLEOTIDE SEQUENCE [LARGE SCALE GENOMIC DNA]</scope>
    <source>
        <strain evidence="2">MIT 00-7128</strain>
    </source>
</reference>
<dbReference type="Pfam" id="PF21716">
    <property type="entry name" value="dnstrm_HI1420"/>
    <property type="match status" value="1"/>
</dbReference>
<dbReference type="SUPFAM" id="SSF47413">
    <property type="entry name" value="lambda repressor-like DNA-binding domains"/>
    <property type="match status" value="1"/>
</dbReference>
<dbReference type="PANTHER" id="PTHR40275:SF1">
    <property type="entry name" value="SSL7038 PROTEIN"/>
    <property type="match status" value="1"/>
</dbReference>
<dbReference type="HOGENOM" id="CLU_137365_1_0_7"/>
<organism evidence="1 2">
    <name type="scientific">Helicobacter cetorum (strain ATCC BAA-429 / MIT 00-7128)</name>
    <dbReference type="NCBI Taxonomy" id="182217"/>
    <lineage>
        <taxon>Bacteria</taxon>
        <taxon>Pseudomonadati</taxon>
        <taxon>Campylobacterota</taxon>
        <taxon>Epsilonproteobacteria</taxon>
        <taxon>Campylobacterales</taxon>
        <taxon>Helicobacteraceae</taxon>
        <taxon>Helicobacter</taxon>
    </lineage>
</organism>
<dbReference type="NCBIfam" id="TIGR02684">
    <property type="entry name" value="dnstrm_HI1420"/>
    <property type="match status" value="1"/>
</dbReference>
<dbReference type="PANTHER" id="PTHR40275">
    <property type="entry name" value="SSL7038 PROTEIN"/>
    <property type="match status" value="1"/>
</dbReference>
<accession>I0ELN3</accession>
<dbReference type="RefSeq" id="WP_014660724.1">
    <property type="nucleotide sequence ID" value="NC_017737.1"/>
</dbReference>
<keyword evidence="2" id="KW-1185">Reference proteome</keyword>
<gene>
    <name evidence="1" type="ordered locus">HCW_02855</name>
</gene>
<dbReference type="Proteomes" id="UP000005010">
    <property type="component" value="Chromosome"/>
</dbReference>
<dbReference type="KEGG" id="hce:HCW_02855"/>
<dbReference type="InterPro" id="IPR010982">
    <property type="entry name" value="Lambda_DNA-bd_dom_sf"/>
</dbReference>
<dbReference type="STRING" id="182217.HCW_02855"/>
<dbReference type="PATRIC" id="fig|182217.3.peg.613"/>
<dbReference type="EMBL" id="CP003479">
    <property type="protein sequence ID" value="AFI03852.1"/>
    <property type="molecule type" value="Genomic_DNA"/>
</dbReference>
<dbReference type="InterPro" id="IPR014057">
    <property type="entry name" value="HI1420"/>
</dbReference>
<name>I0ELN3_HELC0</name>
<dbReference type="GO" id="GO:0003677">
    <property type="term" value="F:DNA binding"/>
    <property type="evidence" value="ECO:0007669"/>
    <property type="project" value="InterPro"/>
</dbReference>
<proteinExistence type="predicted"/>
<sequence length="110" mass="12652">MDNKDIELCDFDSADFFKNKEDIVYFLEEITNNFNTEEFLKALESIVRSVGFAKVSKLSGLNRESLYKSLKKHKKPRFETIISVLNALDLSISIVPKPQTNELKPLNKIP</sequence>
<dbReference type="eggNOG" id="COG3636">
    <property type="taxonomic scope" value="Bacteria"/>
</dbReference>
<evidence type="ECO:0000313" key="1">
    <source>
        <dbReference type="EMBL" id="AFI03852.1"/>
    </source>
</evidence>
<protein>
    <submittedName>
        <fullName evidence="1">Transcriptional regulator</fullName>
    </submittedName>
</protein>